<evidence type="ECO:0000313" key="4">
    <source>
        <dbReference type="Proteomes" id="UP001601059"/>
    </source>
</evidence>
<gene>
    <name evidence="3" type="ORF">ACFYKX_10425</name>
</gene>
<dbReference type="EMBL" id="JBIACK010000004">
    <property type="protein sequence ID" value="MFE8701032.1"/>
    <property type="molecule type" value="Genomic_DNA"/>
</dbReference>
<proteinExistence type="predicted"/>
<dbReference type="RefSeq" id="WP_389360792.1">
    <property type="nucleotide sequence ID" value="NZ_JBIACK010000004.1"/>
</dbReference>
<evidence type="ECO:0000313" key="3">
    <source>
        <dbReference type="EMBL" id="MFE8701032.1"/>
    </source>
</evidence>
<feature type="transmembrane region" description="Helical" evidence="2">
    <location>
        <begin position="183"/>
        <end position="205"/>
    </location>
</feature>
<evidence type="ECO:0000256" key="1">
    <source>
        <dbReference type="SAM" id="MobiDB-lite"/>
    </source>
</evidence>
<organism evidence="3 4">
    <name type="scientific">Cytobacillus spartinae</name>
    <dbReference type="NCBI Taxonomy" id="3299023"/>
    <lineage>
        <taxon>Bacteria</taxon>
        <taxon>Bacillati</taxon>
        <taxon>Bacillota</taxon>
        <taxon>Bacilli</taxon>
        <taxon>Bacillales</taxon>
        <taxon>Bacillaceae</taxon>
        <taxon>Cytobacillus</taxon>
    </lineage>
</organism>
<keyword evidence="2" id="KW-1133">Transmembrane helix</keyword>
<feature type="compositionally biased region" description="Low complexity" evidence="1">
    <location>
        <begin position="280"/>
        <end position="301"/>
    </location>
</feature>
<name>A0ABW6KBS7_9BACI</name>
<evidence type="ECO:0000256" key="2">
    <source>
        <dbReference type="SAM" id="Phobius"/>
    </source>
</evidence>
<keyword evidence="2" id="KW-0472">Membrane</keyword>
<protein>
    <submittedName>
        <fullName evidence="3">Uncharacterized protein</fullName>
    </submittedName>
</protein>
<feature type="region of interest" description="Disordered" evidence="1">
    <location>
        <begin position="265"/>
        <end position="309"/>
    </location>
</feature>
<accession>A0ABW6KBS7</accession>
<keyword evidence="4" id="KW-1185">Reference proteome</keyword>
<sequence>MNMNNDSTNLFSLFFFPVRKKDCREIRLQSTTPWFLRMLLALILSVVLTTSFVTQGSANTGLNVAPAKMKIEEAIPQGKRVPLKDVVVKNSGDQEQTFTVESKGYLHGDVKQFKLKPNDSMTIKTWLEVPEDGAVGSHSDSLRIVADGGEVNKAAIEAVVIYEVKEGPFWVKITSASSNGSSVVATAGGFLVLLVGVGVVAFFVFKRRKEGYTPKIKTPKAPKQPLSPTKSNLLQDDSMYYTAPSIPYPPQPHYPVYQPVTPQVMYGPQPMAQEEESVQTPEVSTAPSVPSSPSSYLPVPTQEAPRGSLVERFYNQSK</sequence>
<reference evidence="3 4" key="1">
    <citation type="submission" date="2024-08" db="EMBL/GenBank/DDBJ databases">
        <title>Two novel Cytobacillus novel species.</title>
        <authorList>
            <person name="Liu G."/>
        </authorList>
    </citation>
    <scope>NUCLEOTIDE SEQUENCE [LARGE SCALE GENOMIC DNA]</scope>
    <source>
        <strain evidence="3 4">FJAT-54145</strain>
    </source>
</reference>
<comment type="caution">
    <text evidence="3">The sequence shown here is derived from an EMBL/GenBank/DDBJ whole genome shotgun (WGS) entry which is preliminary data.</text>
</comment>
<feature type="transmembrane region" description="Helical" evidence="2">
    <location>
        <begin position="34"/>
        <end position="53"/>
    </location>
</feature>
<dbReference type="Proteomes" id="UP001601059">
    <property type="component" value="Unassembled WGS sequence"/>
</dbReference>
<keyword evidence="2" id="KW-0812">Transmembrane</keyword>